<organism evidence="2 3">
    <name type="scientific">Iris pallida</name>
    <name type="common">Sweet iris</name>
    <dbReference type="NCBI Taxonomy" id="29817"/>
    <lineage>
        <taxon>Eukaryota</taxon>
        <taxon>Viridiplantae</taxon>
        <taxon>Streptophyta</taxon>
        <taxon>Embryophyta</taxon>
        <taxon>Tracheophyta</taxon>
        <taxon>Spermatophyta</taxon>
        <taxon>Magnoliopsida</taxon>
        <taxon>Liliopsida</taxon>
        <taxon>Asparagales</taxon>
        <taxon>Iridaceae</taxon>
        <taxon>Iridoideae</taxon>
        <taxon>Irideae</taxon>
        <taxon>Iris</taxon>
    </lineage>
</organism>
<evidence type="ECO:0000256" key="1">
    <source>
        <dbReference type="SAM" id="MobiDB-lite"/>
    </source>
</evidence>
<protein>
    <submittedName>
        <fullName evidence="2">Uncharacterized protein</fullName>
    </submittedName>
</protein>
<dbReference type="AlphaFoldDB" id="A0AAX6E7F0"/>
<dbReference type="GO" id="GO:0009507">
    <property type="term" value="C:chloroplast"/>
    <property type="evidence" value="ECO:0007669"/>
    <property type="project" value="TreeGrafter"/>
</dbReference>
<comment type="caution">
    <text evidence="2">The sequence shown here is derived from an EMBL/GenBank/DDBJ whole genome shotgun (WGS) entry which is preliminary data.</text>
</comment>
<keyword evidence="3" id="KW-1185">Reference proteome</keyword>
<feature type="region of interest" description="Disordered" evidence="1">
    <location>
        <begin position="42"/>
        <end position="86"/>
    </location>
</feature>
<dbReference type="PANTHER" id="PTHR11078:SF3">
    <property type="entry name" value="ANTITERMINATION NUSB DOMAIN-CONTAINING PROTEIN"/>
    <property type="match status" value="1"/>
</dbReference>
<dbReference type="PANTHER" id="PTHR11078">
    <property type="entry name" value="N UTILIZATION SUBSTANCE PROTEIN B-RELATED"/>
    <property type="match status" value="1"/>
</dbReference>
<reference evidence="2" key="2">
    <citation type="submission" date="2023-04" db="EMBL/GenBank/DDBJ databases">
        <authorList>
            <person name="Bruccoleri R.E."/>
            <person name="Oakeley E.J."/>
            <person name="Faust A.-M."/>
            <person name="Dessus-Babus S."/>
            <person name="Altorfer M."/>
            <person name="Burckhardt D."/>
            <person name="Oertli M."/>
            <person name="Naumann U."/>
            <person name="Petersen F."/>
            <person name="Wong J."/>
        </authorList>
    </citation>
    <scope>NUCLEOTIDE SEQUENCE</scope>
    <source>
        <strain evidence="2">GSM-AAB239-AS_SAM_17_03QT</strain>
        <tissue evidence="2">Leaf</tissue>
    </source>
</reference>
<dbReference type="Proteomes" id="UP001140949">
    <property type="component" value="Unassembled WGS sequence"/>
</dbReference>
<evidence type="ECO:0000313" key="3">
    <source>
        <dbReference type="Proteomes" id="UP001140949"/>
    </source>
</evidence>
<dbReference type="GO" id="GO:0006353">
    <property type="term" value="P:DNA-templated transcription termination"/>
    <property type="evidence" value="ECO:0007669"/>
    <property type="project" value="InterPro"/>
</dbReference>
<reference evidence="2" key="1">
    <citation type="journal article" date="2023" name="GigaByte">
        <title>Genome assembly of the bearded iris, Iris pallida Lam.</title>
        <authorList>
            <person name="Bruccoleri R.E."/>
            <person name="Oakeley E.J."/>
            <person name="Faust A.M.E."/>
            <person name="Altorfer M."/>
            <person name="Dessus-Babus S."/>
            <person name="Burckhardt D."/>
            <person name="Oertli M."/>
            <person name="Naumann U."/>
            <person name="Petersen F."/>
            <person name="Wong J."/>
        </authorList>
    </citation>
    <scope>NUCLEOTIDE SEQUENCE</scope>
    <source>
        <strain evidence="2">GSM-AAB239-AS_SAM_17_03QT</strain>
    </source>
</reference>
<dbReference type="InterPro" id="IPR011605">
    <property type="entry name" value="NusB_fam"/>
</dbReference>
<name>A0AAX6E7F0_IRIPA</name>
<feature type="compositionally biased region" description="Low complexity" evidence="1">
    <location>
        <begin position="68"/>
        <end position="79"/>
    </location>
</feature>
<sequence length="206" mass="22855">MEAISFSSPKAHFPFNLSNSSSLNHSLFVKLHSRPFKPLLLSSPSSRNPPLRSPPPVAVAEALEGSRPDSSAASRSPPRGVDKSGRFCSPRAARELALMIAYAACLEGSDPVRLFDKRVNAKRETGYVFDEEWLSQYDHMSFGGAPVEVGTQEEAEELILKNDKDSSNEAAVLSAPPKLVYNRFVLRMNQQQESWNFASCTLLWQR</sequence>
<accession>A0AAX6E7F0</accession>
<dbReference type="EMBL" id="JANAVB010039217">
    <property type="protein sequence ID" value="KAJ6799849.1"/>
    <property type="molecule type" value="Genomic_DNA"/>
</dbReference>
<proteinExistence type="predicted"/>
<evidence type="ECO:0000313" key="2">
    <source>
        <dbReference type="EMBL" id="KAJ6799849.1"/>
    </source>
</evidence>
<gene>
    <name evidence="2" type="ORF">M6B38_203875</name>
</gene>